<sequence>MNDLPPQLKDFRNFLWMTWNHLSLPAPTPIQYEIAEWMQNGPRRGVIQGFRGVGKSWICSAFVVHQLLLDPQKNILVVSASKNRADDFSTFTLRLIHEMPVLAHLMPGDKQRFSKISFDVGPAQASHAPSVKSLGITSQLTGSRADIIVADDVEVPNNSATQSMRDKLSEQVKEFEAILKPEDNSRILFLGTPQCEDSIYNKMLERDYEMRVWPAKKVTADKSDKVYKGNIAASCIDDDNVGDPTEPSRFGDIDLAEREASYGKSGFAMQFMLDPKLSDLDRYPLKINDLIVMDLDNDTAPEKLVWAQVPENAWDSTVPNVGFRGDRFFRPMKLVGDHVPYTGSVLAVDPSGRGKDETSWAVVKMLNGYLYVTDAGGMQGGYDEKVLKVLTMKAKMNKVNVIVVESNFGDGMFVEIIKPYLSKIYPCTVEEIRHNVQKERRIVDTLEPVLNQHRLVIDPKVIKNDYDSAQKYPIETQLKYQLMFQLSRLTREKGALTHDDRLDALSMGVSYWTQQMAQDADLKIDERKEEAIHQQLRDFKDSYYKSHNNNKSTYTSWI</sequence>
<dbReference type="Gene3D" id="3.30.420.240">
    <property type="match status" value="1"/>
</dbReference>
<dbReference type="Gene3D" id="3.40.50.300">
    <property type="entry name" value="P-loop containing nucleotide triphosphate hydrolases"/>
    <property type="match status" value="1"/>
</dbReference>
<dbReference type="GO" id="GO:0005524">
    <property type="term" value="F:ATP binding"/>
    <property type="evidence" value="ECO:0007669"/>
    <property type="project" value="InterPro"/>
</dbReference>
<dbReference type="NCBIfam" id="NF033889">
    <property type="entry name" value="termin_lrg_T7"/>
    <property type="match status" value="1"/>
</dbReference>
<accession>A0A0F7L8K3</accession>
<dbReference type="GO" id="GO:0004519">
    <property type="term" value="F:endonuclease activity"/>
    <property type="evidence" value="ECO:0007669"/>
    <property type="project" value="InterPro"/>
</dbReference>
<dbReference type="SUPFAM" id="SSF52540">
    <property type="entry name" value="P-loop containing nucleoside triphosphate hydrolases"/>
    <property type="match status" value="1"/>
</dbReference>
<dbReference type="HAMAP" id="MF_04147">
    <property type="entry name" value="TERL_T7"/>
    <property type="match status" value="1"/>
</dbReference>
<dbReference type="InterPro" id="IPR047987">
    <property type="entry name" value="Gp19-like_virus"/>
</dbReference>
<organism evidence="2">
    <name type="scientific">uncultured marine virus</name>
    <dbReference type="NCBI Taxonomy" id="186617"/>
    <lineage>
        <taxon>Viruses</taxon>
        <taxon>environmental samples</taxon>
    </lineage>
</organism>
<dbReference type="InterPro" id="IPR044271">
    <property type="entry name" value="Terminase_large_su_gp19"/>
</dbReference>
<evidence type="ECO:0000313" key="2">
    <source>
        <dbReference type="EMBL" id="AKH47878.1"/>
    </source>
</evidence>
<dbReference type="GO" id="GO:0016887">
    <property type="term" value="F:ATP hydrolysis activity"/>
    <property type="evidence" value="ECO:0007669"/>
    <property type="project" value="InterPro"/>
</dbReference>
<dbReference type="Pfam" id="PF22530">
    <property type="entry name" value="Terminase-T7_RNaseH-like"/>
    <property type="match status" value="1"/>
</dbReference>
<reference evidence="2" key="2">
    <citation type="submission" date="2015-03" db="EMBL/GenBank/DDBJ databases">
        <authorList>
            <person name="Chow C.-E.T."/>
            <person name="Winget D.M."/>
            <person name="White R.A.III."/>
            <person name="Hallam S.J."/>
            <person name="Suttle C.A."/>
        </authorList>
    </citation>
    <scope>NUCLEOTIDE SEQUENCE</scope>
    <source>
        <strain evidence="2">Oxic1_4</strain>
    </source>
</reference>
<feature type="domain" description="Terminase large subunit ribonuclease H-like" evidence="1">
    <location>
        <begin position="348"/>
        <end position="455"/>
    </location>
</feature>
<dbReference type="InterPro" id="IPR027417">
    <property type="entry name" value="P-loop_NTPase"/>
</dbReference>
<dbReference type="EMBL" id="KR029599">
    <property type="protein sequence ID" value="AKH47878.1"/>
    <property type="molecule type" value="Genomic_DNA"/>
</dbReference>
<name>A0A0F7L8K3_9VIRU</name>
<evidence type="ECO:0000259" key="1">
    <source>
        <dbReference type="Pfam" id="PF22530"/>
    </source>
</evidence>
<protein>
    <submittedName>
        <fullName evidence="2">Phage-related DNA maturase</fullName>
    </submittedName>
</protein>
<proteinExistence type="inferred from homology"/>
<dbReference type="InterPro" id="IPR054762">
    <property type="entry name" value="Gp19_RNaseH-like"/>
</dbReference>
<reference evidence="2" key="1">
    <citation type="journal article" date="2015" name="Front. Microbiol.">
        <title>Combining genomic sequencing methods to explore viral diversity and reveal potential virus-host interactions.</title>
        <authorList>
            <person name="Chow C.E."/>
            <person name="Winget D.M."/>
            <person name="White R.A.III."/>
            <person name="Hallam S.J."/>
            <person name="Suttle C.A."/>
        </authorList>
    </citation>
    <scope>NUCLEOTIDE SEQUENCE</scope>
    <source>
        <strain evidence="2">Oxic1_4</strain>
    </source>
</reference>